<feature type="region of interest" description="Disordered" evidence="1">
    <location>
        <begin position="304"/>
        <end position="329"/>
    </location>
</feature>
<proteinExistence type="predicted"/>
<feature type="compositionally biased region" description="Basic and acidic residues" evidence="1">
    <location>
        <begin position="307"/>
        <end position="329"/>
    </location>
</feature>
<dbReference type="OMA" id="AAIDPIC"/>
<gene>
    <name evidence="2" type="ORF">PISL3812_07731</name>
</gene>
<evidence type="ECO:0000256" key="1">
    <source>
        <dbReference type="SAM" id="MobiDB-lite"/>
    </source>
</evidence>
<dbReference type="Proteomes" id="UP000054383">
    <property type="component" value="Unassembled WGS sequence"/>
</dbReference>
<dbReference type="OrthoDB" id="5396420at2759"/>
<dbReference type="EMBL" id="CVMT01000008">
    <property type="protein sequence ID" value="CRG90686.1"/>
    <property type="molecule type" value="Genomic_DNA"/>
</dbReference>
<name>A0A0U1M6Z5_TALIS</name>
<organism evidence="2 3">
    <name type="scientific">Talaromyces islandicus</name>
    <name type="common">Penicillium islandicum</name>
    <dbReference type="NCBI Taxonomy" id="28573"/>
    <lineage>
        <taxon>Eukaryota</taxon>
        <taxon>Fungi</taxon>
        <taxon>Dikarya</taxon>
        <taxon>Ascomycota</taxon>
        <taxon>Pezizomycotina</taxon>
        <taxon>Eurotiomycetes</taxon>
        <taxon>Eurotiomycetidae</taxon>
        <taxon>Eurotiales</taxon>
        <taxon>Trichocomaceae</taxon>
        <taxon>Talaromyces</taxon>
        <taxon>Talaromyces sect. Islandici</taxon>
    </lineage>
</organism>
<dbReference type="AlphaFoldDB" id="A0A0U1M6Z5"/>
<dbReference type="Gene3D" id="3.40.50.1820">
    <property type="entry name" value="alpha/beta hydrolase"/>
    <property type="match status" value="1"/>
</dbReference>
<protein>
    <submittedName>
        <fullName evidence="2">Uncharacterized protein</fullName>
    </submittedName>
</protein>
<reference evidence="2 3" key="1">
    <citation type="submission" date="2015-04" db="EMBL/GenBank/DDBJ databases">
        <authorList>
            <person name="Syromyatnikov M.Y."/>
            <person name="Popov V.N."/>
        </authorList>
    </citation>
    <scope>NUCLEOTIDE SEQUENCE [LARGE SCALE GENOMIC DNA]</scope>
    <source>
        <strain evidence="2">WF-38-12</strain>
    </source>
</reference>
<keyword evidence="3" id="KW-1185">Reference proteome</keyword>
<dbReference type="SUPFAM" id="SSF53474">
    <property type="entry name" value="alpha/beta-Hydrolases"/>
    <property type="match status" value="1"/>
</dbReference>
<accession>A0A0U1M6Z5</accession>
<dbReference type="InterPro" id="IPR029058">
    <property type="entry name" value="AB_hydrolase_fold"/>
</dbReference>
<sequence>MSNQWAKRDGNGATPQELLARLTGSAIITINYRLGCVSENSPKNSGRTRILYKYPTPVHDTLVGFDWVLDKMRPGRLGVAGSNVGGSLALMLALTEFKSIRAIAAYEPICDWTSLDEYCTVDPHDFAEVVKKGDAEQDVELELMQAQIGQIKQSSRRKKKTAPSDLVPLLKAREQFFETPSKYFDPFASPILSLRSAGKDVPNAFPKYFTGPEYPTPVLQKPVIDDNVIDLWDTYIQSDADEKPSSAEAITDAERPTRRRKALSRWPPFGLDFSTNGVLEAKLPWVKIFAHTDKDLTPALAPTAEMGDAKADPESDASSRKRQSKARDGLGDSVLAIQAKEMVSVMHRACFWGREKSYGEQRVTLSRLPRSIPISDDGSKLIGPRATAINEAGSWFNDVLCRDHDVAE</sequence>
<dbReference type="STRING" id="28573.A0A0U1M6Z5"/>
<evidence type="ECO:0000313" key="2">
    <source>
        <dbReference type="EMBL" id="CRG90686.1"/>
    </source>
</evidence>
<feature type="region of interest" description="Disordered" evidence="1">
    <location>
        <begin position="242"/>
        <end position="261"/>
    </location>
</feature>
<evidence type="ECO:0000313" key="3">
    <source>
        <dbReference type="Proteomes" id="UP000054383"/>
    </source>
</evidence>